<dbReference type="PATRIC" id="fig|748727.19.peg.1129"/>
<dbReference type="KEGG" id="clj:CLJU_c38730"/>
<evidence type="ECO:0000313" key="2">
    <source>
        <dbReference type="EMBL" id="ADK16898.1"/>
    </source>
</evidence>
<proteinExistence type="predicted"/>
<dbReference type="eggNOG" id="COG3039">
    <property type="taxonomic scope" value="Bacteria"/>
</dbReference>
<gene>
    <name evidence="2" type="ordered locus">CLJU_c38730</name>
    <name evidence="3" type="ORF">WX45_00512</name>
</gene>
<evidence type="ECO:0000313" key="5">
    <source>
        <dbReference type="Proteomes" id="UP000077020"/>
    </source>
</evidence>
<dbReference type="InterPro" id="IPR025668">
    <property type="entry name" value="Tnp_DDE_dom"/>
</dbReference>
<feature type="domain" description="Transposase DDE" evidence="1">
    <location>
        <begin position="109"/>
        <end position="180"/>
    </location>
</feature>
<evidence type="ECO:0000313" key="4">
    <source>
        <dbReference type="Proteomes" id="UP000001656"/>
    </source>
</evidence>
<dbReference type="Proteomes" id="UP000001656">
    <property type="component" value="Chromosome"/>
</dbReference>
<dbReference type="EMBL" id="CP001666">
    <property type="protein sequence ID" value="ADK16898.1"/>
    <property type="molecule type" value="Genomic_DNA"/>
</dbReference>
<dbReference type="NCBIfam" id="NF033520">
    <property type="entry name" value="transpos_IS982"/>
    <property type="match status" value="1"/>
</dbReference>
<sequence>MQDLLIKIFYDVDNYCIPLEEYCKNYFLSSDKGRNTFTSSKTLCLSEIMTITIYFHLSGYRTFKTYYKEHVSTILKPYFSKLVSYNRFVELMQEALIPLLLYMMKFRTGKCKGFSFIDSTTLDVCNNRRIYSHKVFKGIAKRGKSSTGWFYGFKLHSVVNDKGEILSFYLTHGNVDDMEDKILLKKPSLKLNKYVVTA</sequence>
<dbReference type="OrthoDB" id="57240at2"/>
<protein>
    <recommendedName>
        <fullName evidence="1">Transposase DDE domain-containing protein</fullName>
    </recommendedName>
</protein>
<reference evidence="3 5" key="3">
    <citation type="journal article" date="2016" name="Biotechnol. Bioeng.">
        <title>Traits of selected Clostridium strains for syngas fermentation to ethanol.</title>
        <authorList>
            <person name="Martin M.E."/>
            <person name="Richter H."/>
            <person name="Saha S."/>
            <person name="Angenent L.T."/>
        </authorList>
    </citation>
    <scope>NUCLEOTIDE SEQUENCE [LARGE SCALE GENOMIC DNA]</scope>
    <source>
        <strain evidence="3 5">PETC</strain>
    </source>
</reference>
<organism evidence="2 4">
    <name type="scientific">Clostridium ljungdahlii (strain ATCC 55383 / DSM 13528 / PETC)</name>
    <dbReference type="NCBI Taxonomy" id="748727"/>
    <lineage>
        <taxon>Bacteria</taxon>
        <taxon>Bacillati</taxon>
        <taxon>Bacillota</taxon>
        <taxon>Clostridia</taxon>
        <taxon>Eubacteriales</taxon>
        <taxon>Clostridiaceae</taxon>
        <taxon>Clostridium</taxon>
    </lineage>
</organism>
<dbReference type="EMBL" id="LITS01000019">
    <property type="protein sequence ID" value="OAA85277.1"/>
    <property type="molecule type" value="Genomic_DNA"/>
</dbReference>
<dbReference type="HOGENOM" id="CLU_073308_1_2_9"/>
<name>D8GUM1_CLOLD</name>
<reference evidence="2" key="1">
    <citation type="submission" date="2009-07" db="EMBL/GenBank/DDBJ databases">
        <authorList>
            <person name="Koepke M."/>
            <person name="Hujer S."/>
            <person name="Held C."/>
            <person name="Wiezer A."/>
            <person name="Liesegang H."/>
            <person name="Ehrenreich A."/>
            <person name="Gottschalk G."/>
            <person name="Duerre P."/>
        </authorList>
    </citation>
    <scope>NUCLEOTIDE SEQUENCE</scope>
    <source>
        <strain evidence="2">DSM 13528</strain>
    </source>
</reference>
<dbReference type="Pfam" id="PF13612">
    <property type="entry name" value="DDE_Tnp_1_3"/>
    <property type="match status" value="1"/>
</dbReference>
<accession>D8GUM1</accession>
<evidence type="ECO:0000259" key="1">
    <source>
        <dbReference type="Pfam" id="PF13612"/>
    </source>
</evidence>
<dbReference type="Proteomes" id="UP000077020">
    <property type="component" value="Unassembled WGS sequence"/>
</dbReference>
<dbReference type="AlphaFoldDB" id="D8GUM1"/>
<keyword evidence="5" id="KW-1185">Reference proteome</keyword>
<evidence type="ECO:0000313" key="3">
    <source>
        <dbReference type="EMBL" id="OAA85277.1"/>
    </source>
</evidence>
<reference evidence="2 4" key="2">
    <citation type="journal article" date="2010" name="Proc. Natl. Acad. Sci. U.S.A.">
        <title>Clostridium ljungdahlii represents a microbial production platform based on syngas.</title>
        <authorList>
            <person name="Kopke M."/>
            <person name="Held C."/>
            <person name="Hujer S."/>
            <person name="Liesegang H."/>
            <person name="Wiezer A."/>
            <person name="Wollherr A."/>
            <person name="Ehrenreich A."/>
            <person name="Liebl W."/>
            <person name="Gottschalk G."/>
            <person name="Durre P."/>
        </authorList>
    </citation>
    <scope>NUCLEOTIDE SEQUENCE [LARGE SCALE GENOMIC DNA]</scope>
    <source>
        <strain evidence="4">ATCC 55383 / DSM 13528 / PETC</strain>
        <strain evidence="2">DSM 13528</strain>
    </source>
</reference>